<name>A0A1Q9AU37_9HYPH</name>
<reference evidence="2 3" key="1">
    <citation type="submission" date="2016-09" db="EMBL/GenBank/DDBJ databases">
        <title>Rhizobium sp. nov., a novel species isolated from the rice rhizosphere.</title>
        <authorList>
            <person name="Zhao J."/>
            <person name="Zhang X."/>
        </authorList>
    </citation>
    <scope>NUCLEOTIDE SEQUENCE [LARGE SCALE GENOMIC DNA]</scope>
    <source>
        <strain evidence="2 3">1.7048</strain>
    </source>
</reference>
<organism evidence="2 3">
    <name type="scientific">Xaviernesmea oryzae</name>
    <dbReference type="NCBI Taxonomy" id="464029"/>
    <lineage>
        <taxon>Bacteria</taxon>
        <taxon>Pseudomonadati</taxon>
        <taxon>Pseudomonadota</taxon>
        <taxon>Alphaproteobacteria</taxon>
        <taxon>Hyphomicrobiales</taxon>
        <taxon>Rhizobiaceae</taxon>
        <taxon>Rhizobium/Agrobacterium group</taxon>
        <taxon>Xaviernesmea</taxon>
    </lineage>
</organism>
<accession>A0A1Q9AU37</accession>
<dbReference type="Proteomes" id="UP000186364">
    <property type="component" value="Unassembled WGS sequence"/>
</dbReference>
<evidence type="ECO:0000313" key="3">
    <source>
        <dbReference type="Proteomes" id="UP000186364"/>
    </source>
</evidence>
<dbReference type="RefSeq" id="WP_075628695.1">
    <property type="nucleotide sequence ID" value="NZ_FOAM01000017.1"/>
</dbReference>
<gene>
    <name evidence="2" type="ORF">BJF93_22785</name>
</gene>
<evidence type="ECO:0000256" key="1">
    <source>
        <dbReference type="SAM" id="MobiDB-lite"/>
    </source>
</evidence>
<protein>
    <submittedName>
        <fullName evidence="2">Uncharacterized protein</fullName>
    </submittedName>
</protein>
<feature type="region of interest" description="Disordered" evidence="1">
    <location>
        <begin position="1"/>
        <end position="63"/>
    </location>
</feature>
<comment type="caution">
    <text evidence="2">The sequence shown here is derived from an EMBL/GenBank/DDBJ whole genome shotgun (WGS) entry which is preliminary data.</text>
</comment>
<feature type="compositionally biased region" description="Basic and acidic residues" evidence="1">
    <location>
        <begin position="7"/>
        <end position="26"/>
    </location>
</feature>
<evidence type="ECO:0000313" key="2">
    <source>
        <dbReference type="EMBL" id="OLP58864.1"/>
    </source>
</evidence>
<keyword evidence="3" id="KW-1185">Reference proteome</keyword>
<dbReference type="EMBL" id="MKIP01000054">
    <property type="protein sequence ID" value="OLP58864.1"/>
    <property type="molecule type" value="Genomic_DNA"/>
</dbReference>
<proteinExistence type="predicted"/>
<sequence>MPIADTHLVDVEKHRAPKPVQDHDDYGGVGADEFGRRIKADNEKRHGDTIRNSDWKPFGEAGW</sequence>
<dbReference type="AlphaFoldDB" id="A0A1Q9AU37"/>
<feature type="compositionally biased region" description="Basic and acidic residues" evidence="1">
    <location>
        <begin position="33"/>
        <end position="54"/>
    </location>
</feature>